<dbReference type="AlphaFoldDB" id="B3G4G7"/>
<dbReference type="EMBL" id="EU643480">
    <property type="protein sequence ID" value="ACD54715.1"/>
    <property type="molecule type" value="Genomic_DNA"/>
</dbReference>
<evidence type="ECO:0000259" key="1">
    <source>
        <dbReference type="PROSITE" id="PS50181"/>
    </source>
</evidence>
<organism evidence="2">
    <name type="scientific">Adineta vaga</name>
    <name type="common">Rotifer</name>
    <name type="synonym">Callidina vaga</name>
    <dbReference type="NCBI Taxonomy" id="104782"/>
    <lineage>
        <taxon>Eukaryota</taxon>
        <taxon>Metazoa</taxon>
        <taxon>Spiralia</taxon>
        <taxon>Gnathifera</taxon>
        <taxon>Rotifera</taxon>
        <taxon>Eurotatoria</taxon>
        <taxon>Bdelloidea</taxon>
        <taxon>Adinetida</taxon>
        <taxon>Adinetidae</taxon>
        <taxon>Adineta</taxon>
    </lineage>
</organism>
<dbReference type="InterPro" id="IPR001810">
    <property type="entry name" value="F-box_dom"/>
</dbReference>
<sequence>MNISKFESLPTELYLSIFSYLSSFDVFNAVFHINNKRFQQILHCQSFIFNTKFISYLKMKQILNTSNYFLLVTTIILDHSDSCRAFYRYWRKNSSILITPKLERLIVKKMESFRYSFVESPLTSLSYGKSLKHLHVIFRHTCSDSLYIFLINNLIKAQISFHTMIFEMEKDSYYAERYPSSLIELKNLQWSNTVQLSLIVQFPFEILFILRKSAIPYLEYLYITIEQEQLNTKSYSDKLSIELQFCENHIRQMTDASRLQTLILRHLSHDKVTILIRSLNMPLLKKLILVEIFDETLRHYEELRQIVNNEYLPYLKELYFLIYFPENLYQEFQKNIINRLDMIWPFHNLAYHIEDQLVCSYNVYQKTKQVILFYTFSLDILLKYTRTIHNHSFAQYSKPINRHCIRWMCNQIDNLIQLTNTFNTLATDYVDIFVLEFYQMQRFLQNDESMSSWSRMRFPWLRSVIFNFEYNVMKQSDCVYIIDQILRSSPRLQKLTVEWEDLRLCSSSNRNIKHLSLLVNERCQDPTEYINIDYLFQLLPNISCLEIGRIDLLFNEDFVKFIVKIVDTIIKLVQLVLNKNGLIPIDPEIPILIQQEIFNTGNKRLFNSHICQITFPRRNELRI</sequence>
<name>B3G4G7_ADIVA</name>
<reference evidence="2" key="1">
    <citation type="journal article" date="2008" name="Science">
        <title>Massive horizontal gene transfer in bdelloid rotifers.</title>
        <authorList>
            <person name="Gladyshev E.A."/>
            <person name="Meselson M.S."/>
            <person name="Arkhipova I.R."/>
        </authorList>
    </citation>
    <scope>NUCLEOTIDE SEQUENCE</scope>
</reference>
<dbReference type="PROSITE" id="PS50181">
    <property type="entry name" value="FBOX"/>
    <property type="match status" value="1"/>
</dbReference>
<protein>
    <recommendedName>
        <fullName evidence="1">F-box domain-containing protein</fullName>
    </recommendedName>
</protein>
<proteinExistence type="predicted"/>
<feature type="domain" description="F-box" evidence="1">
    <location>
        <begin position="3"/>
        <end position="52"/>
    </location>
</feature>
<accession>B3G4G7</accession>
<evidence type="ECO:0000313" key="2">
    <source>
        <dbReference type="EMBL" id="ACD54715.1"/>
    </source>
</evidence>